<dbReference type="SUPFAM" id="SSF53335">
    <property type="entry name" value="S-adenosyl-L-methionine-dependent methyltransferases"/>
    <property type="match status" value="1"/>
</dbReference>
<evidence type="ECO:0000313" key="1">
    <source>
        <dbReference type="EMBL" id="GKT29909.1"/>
    </source>
</evidence>
<sequence length="133" mass="15406">MKQGAREVVGYDLESKVVAGAKKLAGIYCTDNVDFCVCNFAKTDPDRTFDMGMLIDIIGKIGIRKGLLDSMLHLNLTVDEFLEIYPKAKVEDDVFNLLDYVVQFYSDNWEMTYISKEHPEKMYYKNTVHFKRK</sequence>
<dbReference type="GO" id="GO:0008168">
    <property type="term" value="F:methyltransferase activity"/>
    <property type="evidence" value="ECO:0007669"/>
    <property type="project" value="UniProtKB-KW"/>
</dbReference>
<accession>A0ABQ5KF69</accession>
<reference evidence="1" key="1">
    <citation type="submission" date="2022-03" db="EMBL/GenBank/DDBJ databases">
        <title>Draft genome sequence of Aduncisulcus paluster, a free-living microaerophilic Fornicata.</title>
        <authorList>
            <person name="Yuyama I."/>
            <person name="Kume K."/>
            <person name="Tamura T."/>
            <person name="Inagaki Y."/>
            <person name="Hashimoto T."/>
        </authorList>
    </citation>
    <scope>NUCLEOTIDE SEQUENCE</scope>
    <source>
        <strain evidence="1">NY0171</strain>
    </source>
</reference>
<dbReference type="EMBL" id="BQXS01000986">
    <property type="protein sequence ID" value="GKT29909.1"/>
    <property type="molecule type" value="Genomic_DNA"/>
</dbReference>
<evidence type="ECO:0000313" key="2">
    <source>
        <dbReference type="Proteomes" id="UP001057375"/>
    </source>
</evidence>
<dbReference type="InterPro" id="IPR029063">
    <property type="entry name" value="SAM-dependent_MTases_sf"/>
</dbReference>
<proteinExistence type="predicted"/>
<protein>
    <submittedName>
        <fullName evidence="1">Class I SAM-dependent methyltransferase</fullName>
    </submittedName>
</protein>
<comment type="caution">
    <text evidence="1">The sequence shown here is derived from an EMBL/GenBank/DDBJ whole genome shotgun (WGS) entry which is preliminary data.</text>
</comment>
<organism evidence="1 2">
    <name type="scientific">Aduncisulcus paluster</name>
    <dbReference type="NCBI Taxonomy" id="2918883"/>
    <lineage>
        <taxon>Eukaryota</taxon>
        <taxon>Metamonada</taxon>
        <taxon>Carpediemonas-like organisms</taxon>
        <taxon>Aduncisulcus</taxon>
    </lineage>
</organism>
<dbReference type="Proteomes" id="UP001057375">
    <property type="component" value="Unassembled WGS sequence"/>
</dbReference>
<dbReference type="GO" id="GO:0032259">
    <property type="term" value="P:methylation"/>
    <property type="evidence" value="ECO:0007669"/>
    <property type="project" value="UniProtKB-KW"/>
</dbReference>
<keyword evidence="2" id="KW-1185">Reference proteome</keyword>
<keyword evidence="1" id="KW-0808">Transferase</keyword>
<keyword evidence="1" id="KW-0489">Methyltransferase</keyword>
<name>A0ABQ5KF69_9EUKA</name>
<gene>
    <name evidence="1" type="ORF">ADUPG1_001292</name>
</gene>